<name>A0A1X7DUD9_9PROT</name>
<evidence type="ECO:0000313" key="1">
    <source>
        <dbReference type="EMBL" id="SMF21811.1"/>
    </source>
</evidence>
<evidence type="ECO:0000313" key="2">
    <source>
        <dbReference type="Proteomes" id="UP000192936"/>
    </source>
</evidence>
<sequence>MTILCITAATSILSLGLLVGCDLCFELTSDIAGIRTAPSNRRRSGEDIMG</sequence>
<proteinExistence type="predicted"/>
<gene>
    <name evidence="1" type="ORF">SAMN02982917_1001</name>
</gene>
<protein>
    <submittedName>
        <fullName evidence="1">Uncharacterized protein</fullName>
    </submittedName>
</protein>
<accession>A0A1X7DUD9</accession>
<dbReference type="EMBL" id="FXAK01000001">
    <property type="protein sequence ID" value="SMF21811.1"/>
    <property type="molecule type" value="Genomic_DNA"/>
</dbReference>
<dbReference type="AlphaFoldDB" id="A0A1X7DUD9"/>
<dbReference type="Proteomes" id="UP000192936">
    <property type="component" value="Unassembled WGS sequence"/>
</dbReference>
<dbReference type="RefSeq" id="WP_158282005.1">
    <property type="nucleotide sequence ID" value="NZ_FXAK01000001.1"/>
</dbReference>
<organism evidence="1 2">
    <name type="scientific">Azospirillum oryzae</name>
    <dbReference type="NCBI Taxonomy" id="286727"/>
    <lineage>
        <taxon>Bacteria</taxon>
        <taxon>Pseudomonadati</taxon>
        <taxon>Pseudomonadota</taxon>
        <taxon>Alphaproteobacteria</taxon>
        <taxon>Rhodospirillales</taxon>
        <taxon>Azospirillaceae</taxon>
        <taxon>Azospirillum</taxon>
    </lineage>
</organism>
<reference evidence="1 2" key="1">
    <citation type="submission" date="2017-04" db="EMBL/GenBank/DDBJ databases">
        <authorList>
            <person name="Afonso C.L."/>
            <person name="Miller P.J."/>
            <person name="Scott M.A."/>
            <person name="Spackman E."/>
            <person name="Goraichik I."/>
            <person name="Dimitrov K.M."/>
            <person name="Suarez D.L."/>
            <person name="Swayne D.E."/>
        </authorList>
    </citation>
    <scope>NUCLEOTIDE SEQUENCE [LARGE SCALE GENOMIC DNA]</scope>
    <source>
        <strain evidence="1 2">A2P</strain>
    </source>
</reference>